<evidence type="ECO:0000259" key="2">
    <source>
        <dbReference type="Pfam" id="PF07916"/>
    </source>
</evidence>
<proteinExistence type="predicted"/>
<comment type="caution">
    <text evidence="3">The sequence shown here is derived from an EMBL/GenBank/DDBJ whole genome shotgun (WGS) entry which is preliminary data.</text>
</comment>
<reference evidence="3" key="2">
    <citation type="journal article" date="2014" name="ISME J.">
        <title>Microbial stratification in low pH oxic and suboxic macroscopic growths along an acid mine drainage.</title>
        <authorList>
            <person name="Mendez-Garcia C."/>
            <person name="Mesa V."/>
            <person name="Sprenger R.R."/>
            <person name="Richter M."/>
            <person name="Diez M.S."/>
            <person name="Solano J."/>
            <person name="Bargiela R."/>
            <person name="Golyshina O.V."/>
            <person name="Manteca A."/>
            <person name="Ramos J.L."/>
            <person name="Gallego J.R."/>
            <person name="Llorente I."/>
            <person name="Martins Dos Santos V.A."/>
            <person name="Jensen O.N."/>
            <person name="Pelaez A.I."/>
            <person name="Sanchez J."/>
            <person name="Ferrer M."/>
        </authorList>
    </citation>
    <scope>NUCLEOTIDE SEQUENCE</scope>
</reference>
<feature type="non-terminal residue" evidence="3">
    <location>
        <position position="138"/>
    </location>
</feature>
<keyword evidence="1" id="KW-1133">Transmembrane helix</keyword>
<sequence>MTMYHIISIGDEAYLYKIFQFLAMLNSSGTDLYARLGFLAALIGVILVLITAVTSGGRQFPIGAYAVSIVLFLVFFGQTTSVELEDFYTGRTDIVQDVPLGTALIGAIVSQAGVAIIEKFQQGLSMPGAETLRRSTRL</sequence>
<keyword evidence="1" id="KW-0812">Transmembrane</keyword>
<organism evidence="3">
    <name type="scientific">mine drainage metagenome</name>
    <dbReference type="NCBI Taxonomy" id="410659"/>
    <lineage>
        <taxon>unclassified sequences</taxon>
        <taxon>metagenomes</taxon>
        <taxon>ecological metagenomes</taxon>
    </lineage>
</organism>
<feature type="domain" description="TraG N-terminal Proteobacteria" evidence="2">
    <location>
        <begin position="6"/>
        <end position="129"/>
    </location>
</feature>
<keyword evidence="1" id="KW-0472">Membrane</keyword>
<feature type="transmembrane region" description="Helical" evidence="1">
    <location>
        <begin position="98"/>
        <end position="117"/>
    </location>
</feature>
<gene>
    <name evidence="3" type="ORF">B1B_09159</name>
</gene>
<feature type="transmembrane region" description="Helical" evidence="1">
    <location>
        <begin position="32"/>
        <end position="53"/>
    </location>
</feature>
<protein>
    <submittedName>
        <fullName evidence="3">Conjugative transfer pilus assembly protein TraG</fullName>
    </submittedName>
</protein>
<dbReference type="InterPro" id="IPR012931">
    <property type="entry name" value="TraG_N_Proteobacteria"/>
</dbReference>
<dbReference type="EMBL" id="AUZY01006016">
    <property type="protein sequence ID" value="EQD55578.1"/>
    <property type="molecule type" value="Genomic_DNA"/>
</dbReference>
<accession>T1AG31</accession>
<reference evidence="3" key="1">
    <citation type="submission" date="2013-08" db="EMBL/GenBank/DDBJ databases">
        <authorList>
            <person name="Mendez C."/>
            <person name="Richter M."/>
            <person name="Ferrer M."/>
            <person name="Sanchez J."/>
        </authorList>
    </citation>
    <scope>NUCLEOTIDE SEQUENCE</scope>
</reference>
<name>T1AG31_9ZZZZ</name>
<dbReference type="AlphaFoldDB" id="T1AG31"/>
<dbReference type="Pfam" id="PF07916">
    <property type="entry name" value="TraG_N"/>
    <property type="match status" value="1"/>
</dbReference>
<evidence type="ECO:0000313" key="3">
    <source>
        <dbReference type="EMBL" id="EQD55578.1"/>
    </source>
</evidence>
<evidence type="ECO:0000256" key="1">
    <source>
        <dbReference type="SAM" id="Phobius"/>
    </source>
</evidence>
<feature type="transmembrane region" description="Helical" evidence="1">
    <location>
        <begin position="60"/>
        <end position="78"/>
    </location>
</feature>